<dbReference type="AlphaFoldDB" id="A0A150FQY0"/>
<comment type="caution">
    <text evidence="1">The sequence shown here is derived from an EMBL/GenBank/DDBJ whole genome shotgun (WGS) entry which is preliminary data.</text>
</comment>
<sequence>MYTKEDKQELVYSILEGLDMVGDVYAKEIIEEALEVYTIIKQTTIQYCQSCGKAFTKEELVYYALIDNNIVCQNCSTVHYQKYLRIVK</sequence>
<evidence type="ECO:0000313" key="4">
    <source>
        <dbReference type="Proteomes" id="UP000323392"/>
    </source>
</evidence>
<dbReference type="Proteomes" id="UP000323392">
    <property type="component" value="Unassembled WGS sequence"/>
</dbReference>
<dbReference type="OrthoDB" id="9792533at2"/>
<organism evidence="1 3">
    <name type="scientific">Alkalithermobacter thermoalcaliphilus JW-YL-7 = DSM 7308</name>
    <dbReference type="NCBI Taxonomy" id="1121328"/>
    <lineage>
        <taxon>Bacteria</taxon>
        <taxon>Bacillati</taxon>
        <taxon>Bacillota</taxon>
        <taxon>Clostridia</taxon>
        <taxon>Peptostreptococcales</taxon>
        <taxon>Tepidibacteraceae</taxon>
        <taxon>Alkalithermobacter</taxon>
    </lineage>
</organism>
<dbReference type="EMBL" id="LSFY01000001">
    <property type="protein sequence ID" value="KXZ39460.1"/>
    <property type="molecule type" value="Genomic_DNA"/>
</dbReference>
<accession>A0A150FQY0</accession>
<evidence type="ECO:0000313" key="3">
    <source>
        <dbReference type="Proteomes" id="UP000092605"/>
    </source>
</evidence>
<dbReference type="EMBL" id="FRBG01000002">
    <property type="protein sequence ID" value="SHK50813.1"/>
    <property type="molecule type" value="Genomic_DNA"/>
</dbReference>
<dbReference type="PATRIC" id="fig|1121328.3.peg.534"/>
<name>A0A150FQY0_CLOPD</name>
<keyword evidence="4" id="KW-1185">Reference proteome</keyword>
<protein>
    <submittedName>
        <fullName evidence="1">Uncharacterized protein</fullName>
    </submittedName>
</protein>
<reference evidence="2 4" key="2">
    <citation type="submission" date="2016-11" db="EMBL/GenBank/DDBJ databases">
        <authorList>
            <person name="Varghese N."/>
            <person name="Submissions S."/>
        </authorList>
    </citation>
    <scope>NUCLEOTIDE SEQUENCE [LARGE SCALE GENOMIC DNA]</scope>
    <source>
        <strain evidence="2 4">DSM 7308</strain>
    </source>
</reference>
<proteinExistence type="predicted"/>
<gene>
    <name evidence="1" type="ORF">JWYL7_0535</name>
    <name evidence="2" type="ORF">SAMN05661008_00353</name>
</gene>
<dbReference type="Proteomes" id="UP000092605">
    <property type="component" value="Unassembled WGS sequence"/>
</dbReference>
<dbReference type="RefSeq" id="WP_066068689.1">
    <property type="nucleotide sequence ID" value="NZ_FRBG01000002.1"/>
</dbReference>
<evidence type="ECO:0000313" key="1">
    <source>
        <dbReference type="EMBL" id="KXZ39460.1"/>
    </source>
</evidence>
<reference evidence="1 3" key="1">
    <citation type="submission" date="2016-02" db="EMBL/GenBank/DDBJ databases">
        <title>Draft genome sequence for Clostridium paradoxum JW-YL-7.</title>
        <authorList>
            <person name="Utturkar S.M."/>
            <person name="Lancaster A."/>
            <person name="Poole F.L."/>
            <person name="Adams M.W."/>
            <person name="Brown S.D."/>
        </authorList>
    </citation>
    <scope>NUCLEOTIDE SEQUENCE [LARGE SCALE GENOMIC DNA]</scope>
    <source>
        <strain evidence="1 3">JW-YL-7</strain>
    </source>
</reference>
<evidence type="ECO:0000313" key="2">
    <source>
        <dbReference type="EMBL" id="SHK50813.1"/>
    </source>
</evidence>